<keyword evidence="4" id="KW-1185">Reference proteome</keyword>
<dbReference type="EMBL" id="BIMR01000385">
    <property type="protein sequence ID" value="GCE78342.1"/>
    <property type="molecule type" value="Genomic_DNA"/>
</dbReference>
<dbReference type="AlphaFoldDB" id="A0A402DW80"/>
<accession>A0A402DW80</accession>
<dbReference type="RefSeq" id="WP_130783019.1">
    <property type="nucleotide sequence ID" value="NZ_BIMR01000385.1"/>
</dbReference>
<reference evidence="3 4" key="1">
    <citation type="submission" date="2019-01" db="EMBL/GenBank/DDBJ databases">
        <title>Draft genome sequence of Cellulomonas takizawaensis strain TKZ-21.</title>
        <authorList>
            <person name="Yamamura H."/>
            <person name="Hayashi T."/>
            <person name="Hamada M."/>
            <person name="Serisawa Y."/>
            <person name="Matsuyama K."/>
            <person name="Nakagawa Y."/>
            <person name="Otoguro M."/>
            <person name="Yanagida F."/>
            <person name="Hayakawa M."/>
        </authorList>
    </citation>
    <scope>NUCLEOTIDE SEQUENCE [LARGE SCALE GENOMIC DNA]</scope>
    <source>
        <strain evidence="3 4">NBRC12680</strain>
    </source>
</reference>
<dbReference type="SUPFAM" id="SSF89957">
    <property type="entry name" value="MTH1187/YkoF-like"/>
    <property type="match status" value="1"/>
</dbReference>
<name>A0A402DW80_9CELL</name>
<dbReference type="Proteomes" id="UP000289954">
    <property type="component" value="Unassembled WGS sequence"/>
</dbReference>
<dbReference type="Gene3D" id="3.30.70.930">
    <property type="match status" value="2"/>
</dbReference>
<comment type="caution">
    <text evidence="3">The sequence shown here is derived from an EMBL/GenBank/DDBJ whole genome shotgun (WGS) entry which is preliminary data.</text>
</comment>
<evidence type="ECO:0000259" key="2">
    <source>
        <dbReference type="Pfam" id="PF07615"/>
    </source>
</evidence>
<dbReference type="OrthoDB" id="3194721at2"/>
<dbReference type="InterPro" id="IPR011522">
    <property type="entry name" value="Thiamin/HMP-bd_put_YkoF"/>
</dbReference>
<proteinExistence type="predicted"/>
<evidence type="ECO:0000313" key="4">
    <source>
        <dbReference type="Proteomes" id="UP000289954"/>
    </source>
</evidence>
<feature type="region of interest" description="Disordered" evidence="1">
    <location>
        <begin position="1"/>
        <end position="30"/>
    </location>
</feature>
<gene>
    <name evidence="3" type="ORF">CBZ_33980</name>
</gene>
<organism evidence="3 4">
    <name type="scientific">Cellulomonas biazotea</name>
    <dbReference type="NCBI Taxonomy" id="1709"/>
    <lineage>
        <taxon>Bacteria</taxon>
        <taxon>Bacillati</taxon>
        <taxon>Actinomycetota</taxon>
        <taxon>Actinomycetes</taxon>
        <taxon>Micrococcales</taxon>
        <taxon>Cellulomonadaceae</taxon>
        <taxon>Cellulomonas</taxon>
    </lineage>
</organism>
<sequence>MSTTSTPVTDTRDDTSPGTAPGAGVDPGQGAADLGVGARFSLHPASDDAVAVILDALAQADRRAVQVTTDDVSTLVRGTETDVVRFVHDVVAAAGRHGAHVVAHVQLSRGCPGEVACTLPDDVVLAAVDAPELPTTGLRAAAHWALYPLDDGHEGRPGDHMRAIEQAIAVARSRATVAPEHFVTRLDGDLADVLGAVADAWLAAARHVRHVVAHVTVTLHSPSWSAPRATSAGTAATSATSARTEVAR</sequence>
<protein>
    <recommendedName>
        <fullName evidence="2">Thiamin/hydroxymethyl pyrimidine-binding YkoF putative domain-containing protein</fullName>
    </recommendedName>
</protein>
<evidence type="ECO:0000256" key="1">
    <source>
        <dbReference type="SAM" id="MobiDB-lite"/>
    </source>
</evidence>
<dbReference type="Pfam" id="PF07615">
    <property type="entry name" value="Ykof"/>
    <property type="match status" value="2"/>
</dbReference>
<feature type="domain" description="Thiamin/hydroxymethyl pyrimidine-binding YkoF putative" evidence="2">
    <location>
        <begin position="36"/>
        <end position="114"/>
    </location>
</feature>
<feature type="region of interest" description="Disordered" evidence="1">
    <location>
        <begin position="223"/>
        <end position="248"/>
    </location>
</feature>
<dbReference type="InterPro" id="IPR029756">
    <property type="entry name" value="MTH1187/YkoF-like"/>
</dbReference>
<feature type="domain" description="Thiamin/hydroxymethyl pyrimidine-binding YkoF putative" evidence="2">
    <location>
        <begin position="140"/>
        <end position="223"/>
    </location>
</feature>
<evidence type="ECO:0000313" key="3">
    <source>
        <dbReference type="EMBL" id="GCE78342.1"/>
    </source>
</evidence>